<keyword evidence="3" id="KW-1185">Reference proteome</keyword>
<dbReference type="SUPFAM" id="SSF55154">
    <property type="entry name" value="CYTH-like phosphatases"/>
    <property type="match status" value="1"/>
</dbReference>
<dbReference type="PANTHER" id="PTHR21028:SF2">
    <property type="entry name" value="CYTH DOMAIN-CONTAINING PROTEIN"/>
    <property type="match status" value="1"/>
</dbReference>
<dbReference type="PANTHER" id="PTHR21028">
    <property type="entry name" value="SI:CH211-156B7.4"/>
    <property type="match status" value="1"/>
</dbReference>
<feature type="domain" description="CYTH" evidence="1">
    <location>
        <begin position="2"/>
        <end position="169"/>
    </location>
</feature>
<dbReference type="Pfam" id="PF01928">
    <property type="entry name" value="CYTH"/>
    <property type="match status" value="1"/>
</dbReference>
<dbReference type="Proteomes" id="UP000653045">
    <property type="component" value="Unassembled WGS sequence"/>
</dbReference>
<comment type="caution">
    <text evidence="2">The sequence shown here is derived from an EMBL/GenBank/DDBJ whole genome shotgun (WGS) entry which is preliminary data.</text>
</comment>
<organism evidence="2 3">
    <name type="scientific">Streptococcus pacificus</name>
    <dbReference type="NCBI Taxonomy" id="2740577"/>
    <lineage>
        <taxon>Bacteria</taxon>
        <taxon>Bacillati</taxon>
        <taxon>Bacillota</taxon>
        <taxon>Bacilli</taxon>
        <taxon>Lactobacillales</taxon>
        <taxon>Streptococcaceae</taxon>
        <taxon>Streptococcus</taxon>
    </lineage>
</organism>
<evidence type="ECO:0000259" key="1">
    <source>
        <dbReference type="SMART" id="SM01118"/>
    </source>
</evidence>
<dbReference type="SMART" id="SM01118">
    <property type="entry name" value="CYTH"/>
    <property type="match status" value="1"/>
</dbReference>
<dbReference type="EMBL" id="JAENBO010000007">
    <property type="protein sequence ID" value="MBJ8326456.1"/>
    <property type="molecule type" value="Genomic_DNA"/>
</dbReference>
<evidence type="ECO:0000313" key="2">
    <source>
        <dbReference type="EMBL" id="MBJ8326456.1"/>
    </source>
</evidence>
<dbReference type="RefSeq" id="WP_199576096.1">
    <property type="nucleotide sequence ID" value="NZ_JAENBO010000007.1"/>
</dbReference>
<evidence type="ECO:0000313" key="3">
    <source>
        <dbReference type="Proteomes" id="UP000653045"/>
    </source>
</evidence>
<sequence length="171" mass="20312">MAKNIEMKARIADYQKTKQLFYQLTKVEPVILNQRDTFYHCFFGRLKFRQINDKENELIFYQRPDHSTAKLSNYKVWQIAQPKLLDWFLGMVLGRVGVVEKTRLLFLKDNVRFHLDHVKNLGDFVELEYMVLDDEPLAQAQEKVDVILKKLAIPDEDYVSIAYIDLLKQNK</sequence>
<dbReference type="InterPro" id="IPR008173">
    <property type="entry name" value="Adenylyl_cyclase_CyaB"/>
</dbReference>
<accession>A0ABS0ZKA3</accession>
<dbReference type="CDD" id="cd07890">
    <property type="entry name" value="CYTH-like_AC_IV-like"/>
    <property type="match status" value="1"/>
</dbReference>
<dbReference type="InterPro" id="IPR033469">
    <property type="entry name" value="CYTH-like_dom_sf"/>
</dbReference>
<dbReference type="Gene3D" id="2.40.320.10">
    <property type="entry name" value="Hypothetical Protein Pfu-838710-001"/>
    <property type="match status" value="1"/>
</dbReference>
<name>A0ABS0ZKA3_9STRE</name>
<proteinExistence type="predicted"/>
<gene>
    <name evidence="2" type="ORF">JHK62_07205</name>
</gene>
<dbReference type="InterPro" id="IPR023577">
    <property type="entry name" value="CYTH_domain"/>
</dbReference>
<protein>
    <submittedName>
        <fullName evidence="2">Class IV adenylate cyclase</fullName>
    </submittedName>
</protein>
<reference evidence="2 3" key="1">
    <citation type="journal article" date="2021" name="Int. J. Syst. Evol. Microbiol.">
        <title>Streptococcus vicugnae sp. nov., isolated from faeces of alpacas (Vicugna pacos) and cattle (Bos taurus), Streptococcus zalophi sp. nov., and Streptococcus pacificus sp. nov., isolated from respiratory tract of California sea lions (Zalophus californianus).</title>
        <authorList>
            <person name="Volokhov D.V."/>
            <person name="Zagorodnyaya T.A."/>
            <person name="Shen Z."/>
            <person name="Blom J."/>
            <person name="Furtak V.A."/>
            <person name="Eisenberg T."/>
            <person name="Fan P."/>
            <person name="Jeong K.C."/>
            <person name="Gao Y."/>
            <person name="Zhang S."/>
            <person name="Amselle M."/>
        </authorList>
    </citation>
    <scope>NUCLEOTIDE SEQUENCE [LARGE SCALE GENOMIC DNA]</scope>
    <source>
        <strain evidence="2 3">CSL7591</strain>
    </source>
</reference>